<dbReference type="HOGENOM" id="CLU_078758_1_4_11"/>
<gene>
    <name evidence="4" type="ORF">B840_09930</name>
</gene>
<accession>A0A0B6TVE3</accession>
<dbReference type="GO" id="GO:0003697">
    <property type="term" value="F:single-stranded DNA binding"/>
    <property type="evidence" value="ECO:0007669"/>
    <property type="project" value="InterPro"/>
</dbReference>
<dbReference type="NCBIfam" id="TIGR00621">
    <property type="entry name" value="ssb"/>
    <property type="match status" value="1"/>
</dbReference>
<dbReference type="EMBL" id="CP007790">
    <property type="protein sequence ID" value="AJK69575.1"/>
    <property type="molecule type" value="Genomic_DNA"/>
</dbReference>
<dbReference type="KEGG" id="cmq:B840_09930"/>
<dbReference type="Pfam" id="PF00436">
    <property type="entry name" value="SSB"/>
    <property type="match status" value="1"/>
</dbReference>
<dbReference type="STRING" id="1224162.B840_09930"/>
<keyword evidence="1 2" id="KW-0238">DNA-binding</keyword>
<dbReference type="GO" id="GO:0006260">
    <property type="term" value="P:DNA replication"/>
    <property type="evidence" value="ECO:0007669"/>
    <property type="project" value="InterPro"/>
</dbReference>
<dbReference type="RefSeq" id="WP_052491168.1">
    <property type="nucleotide sequence ID" value="NZ_CP007790.1"/>
</dbReference>
<protein>
    <recommendedName>
        <fullName evidence="3">Single-stranded DNA-binding protein</fullName>
    </recommendedName>
</protein>
<evidence type="ECO:0000256" key="2">
    <source>
        <dbReference type="PROSITE-ProRule" id="PRU00252"/>
    </source>
</evidence>
<name>A0A0B6TVE3_9CORY</name>
<dbReference type="AlphaFoldDB" id="A0A0B6TVE3"/>
<dbReference type="CDD" id="cd04496">
    <property type="entry name" value="SSB_OBF"/>
    <property type="match status" value="1"/>
</dbReference>
<dbReference type="Proteomes" id="UP000031928">
    <property type="component" value="Chromosome"/>
</dbReference>
<organism evidence="4 5">
    <name type="scientific">Corynebacterium marinum DSM 44953</name>
    <dbReference type="NCBI Taxonomy" id="1224162"/>
    <lineage>
        <taxon>Bacteria</taxon>
        <taxon>Bacillati</taxon>
        <taxon>Actinomycetota</taxon>
        <taxon>Actinomycetes</taxon>
        <taxon>Mycobacteriales</taxon>
        <taxon>Corynebacteriaceae</taxon>
        <taxon>Corynebacterium</taxon>
    </lineage>
</organism>
<sequence>MAQSTTTITGNLTRDPELKYFQQSGTESGRLRVAVNRRIRKGDKWEDGPTLFISVEVWGQLARNCKISLIRGMPIVATGHLVPSQWQVEGEKHPRTQVILKATHVGLDLSWHIASSRKTDPEDKRVQGLNIPAYEVDKLYDVIVEAPAPALGAGEGEDDSEGVVNITAMSVPVPDEPQSPEGDHPGF</sequence>
<dbReference type="PROSITE" id="PS50935">
    <property type="entry name" value="SSB"/>
    <property type="match status" value="1"/>
</dbReference>
<evidence type="ECO:0000256" key="1">
    <source>
        <dbReference type="ARBA" id="ARBA00023125"/>
    </source>
</evidence>
<dbReference type="InterPro" id="IPR012340">
    <property type="entry name" value="NA-bd_OB-fold"/>
</dbReference>
<dbReference type="InterPro" id="IPR000424">
    <property type="entry name" value="Primosome_PriB/ssb"/>
</dbReference>
<dbReference type="OrthoDB" id="4427276at2"/>
<keyword evidence="5" id="KW-1185">Reference proteome</keyword>
<dbReference type="Gene3D" id="2.40.50.140">
    <property type="entry name" value="Nucleic acid-binding proteins"/>
    <property type="match status" value="1"/>
</dbReference>
<dbReference type="InterPro" id="IPR011344">
    <property type="entry name" value="ssDNA-bd"/>
</dbReference>
<evidence type="ECO:0000256" key="3">
    <source>
        <dbReference type="RuleBase" id="RU000524"/>
    </source>
</evidence>
<proteinExistence type="predicted"/>
<reference evidence="4 5" key="1">
    <citation type="submission" date="2014-05" db="EMBL/GenBank/DDBJ databases">
        <title>Complete genome sequence of Corynebacterium marinum DSM 44953.</title>
        <authorList>
            <person name="Schaffert L."/>
            <person name="Albersmeier A."/>
            <person name="Kalinowski J."/>
            <person name="Ruckert C."/>
        </authorList>
    </citation>
    <scope>NUCLEOTIDE SEQUENCE [LARGE SCALE GENOMIC DNA]</scope>
    <source>
        <strain evidence="4 5">DSM 44953</strain>
    </source>
</reference>
<evidence type="ECO:0000313" key="4">
    <source>
        <dbReference type="EMBL" id="AJK69575.1"/>
    </source>
</evidence>
<dbReference type="SUPFAM" id="SSF50249">
    <property type="entry name" value="Nucleic acid-binding proteins"/>
    <property type="match status" value="1"/>
</dbReference>
<evidence type="ECO:0000313" key="5">
    <source>
        <dbReference type="Proteomes" id="UP000031928"/>
    </source>
</evidence>